<sequence length="24" mass="2693">MAASHSVYQHCTFFNGSPVMLFAF</sequence>
<protein>
    <submittedName>
        <fullName evidence="1">Uncharacterized protein</fullName>
    </submittedName>
</protein>
<reference evidence="1" key="2">
    <citation type="journal article" date="2015" name="Fish Shellfish Immunol.">
        <title>Early steps in the European eel (Anguilla anguilla)-Vibrio vulnificus interaction in the gills: Role of the RtxA13 toxin.</title>
        <authorList>
            <person name="Callol A."/>
            <person name="Pajuelo D."/>
            <person name="Ebbesson L."/>
            <person name="Teles M."/>
            <person name="MacKenzie S."/>
            <person name="Amaro C."/>
        </authorList>
    </citation>
    <scope>NUCLEOTIDE SEQUENCE</scope>
</reference>
<dbReference type="EMBL" id="GBXM01039637">
    <property type="protein sequence ID" value="JAH68940.1"/>
    <property type="molecule type" value="Transcribed_RNA"/>
</dbReference>
<reference evidence="1" key="1">
    <citation type="submission" date="2014-11" db="EMBL/GenBank/DDBJ databases">
        <authorList>
            <person name="Amaro Gonzalez C."/>
        </authorList>
    </citation>
    <scope>NUCLEOTIDE SEQUENCE</scope>
</reference>
<proteinExistence type="predicted"/>
<evidence type="ECO:0000313" key="1">
    <source>
        <dbReference type="EMBL" id="JAH68940.1"/>
    </source>
</evidence>
<organism evidence="1">
    <name type="scientific">Anguilla anguilla</name>
    <name type="common">European freshwater eel</name>
    <name type="synonym">Muraena anguilla</name>
    <dbReference type="NCBI Taxonomy" id="7936"/>
    <lineage>
        <taxon>Eukaryota</taxon>
        <taxon>Metazoa</taxon>
        <taxon>Chordata</taxon>
        <taxon>Craniata</taxon>
        <taxon>Vertebrata</taxon>
        <taxon>Euteleostomi</taxon>
        <taxon>Actinopterygii</taxon>
        <taxon>Neopterygii</taxon>
        <taxon>Teleostei</taxon>
        <taxon>Anguilliformes</taxon>
        <taxon>Anguillidae</taxon>
        <taxon>Anguilla</taxon>
    </lineage>
</organism>
<dbReference type="AlphaFoldDB" id="A0A0E9UUS5"/>
<name>A0A0E9UUS5_ANGAN</name>
<accession>A0A0E9UUS5</accession>